<evidence type="ECO:0000259" key="8">
    <source>
        <dbReference type="SMART" id="SM01005"/>
    </source>
</evidence>
<comment type="cofactor">
    <cofactor evidence="2 5 6">
        <name>pyridoxal 5'-phosphate</name>
        <dbReference type="ChEBI" id="CHEBI:597326"/>
    </cofactor>
</comment>
<dbReference type="Pfam" id="PF01168">
    <property type="entry name" value="Ala_racemase_N"/>
    <property type="match status" value="1"/>
</dbReference>
<dbReference type="PRINTS" id="PR00992">
    <property type="entry name" value="ALARACEMASE"/>
</dbReference>
<organism evidence="9 10">
    <name type="scientific">Thermoflavimicrobium daqui</name>
    <dbReference type="NCBI Taxonomy" id="2137476"/>
    <lineage>
        <taxon>Bacteria</taxon>
        <taxon>Bacillati</taxon>
        <taxon>Bacillota</taxon>
        <taxon>Bacilli</taxon>
        <taxon>Bacillales</taxon>
        <taxon>Thermoactinomycetaceae</taxon>
        <taxon>Thermoflavimicrobium</taxon>
    </lineage>
</organism>
<dbReference type="Gene3D" id="3.20.20.10">
    <property type="entry name" value="Alanine racemase"/>
    <property type="match status" value="1"/>
</dbReference>
<dbReference type="GO" id="GO:0030170">
    <property type="term" value="F:pyridoxal phosphate binding"/>
    <property type="evidence" value="ECO:0007669"/>
    <property type="project" value="UniProtKB-UniRule"/>
</dbReference>
<dbReference type="PROSITE" id="PS00395">
    <property type="entry name" value="ALANINE_RACEMASE"/>
    <property type="match status" value="1"/>
</dbReference>
<feature type="binding site" evidence="5 7">
    <location>
        <position position="136"/>
    </location>
    <ligand>
        <name>substrate</name>
    </ligand>
</feature>
<evidence type="ECO:0000256" key="7">
    <source>
        <dbReference type="PIRSR" id="PIRSR600821-52"/>
    </source>
</evidence>
<name>A0A364K252_9BACL</name>
<dbReference type="AlphaFoldDB" id="A0A364K252"/>
<evidence type="ECO:0000256" key="6">
    <source>
        <dbReference type="PIRSR" id="PIRSR600821-50"/>
    </source>
</evidence>
<dbReference type="CDD" id="cd00430">
    <property type="entry name" value="PLPDE_III_AR"/>
    <property type="match status" value="1"/>
</dbReference>
<dbReference type="UniPathway" id="UPA00042">
    <property type="reaction ID" value="UER00497"/>
</dbReference>
<dbReference type="InterPro" id="IPR029066">
    <property type="entry name" value="PLP-binding_barrel"/>
</dbReference>
<dbReference type="SMART" id="SM01005">
    <property type="entry name" value="Ala_racemase_C"/>
    <property type="match status" value="1"/>
</dbReference>
<evidence type="ECO:0000256" key="4">
    <source>
        <dbReference type="ARBA" id="ARBA00023235"/>
    </source>
</evidence>
<dbReference type="FunFam" id="3.20.20.10:FF:000002">
    <property type="entry name" value="Alanine racemase"/>
    <property type="match status" value="1"/>
</dbReference>
<dbReference type="GO" id="GO:0030632">
    <property type="term" value="P:D-alanine biosynthetic process"/>
    <property type="evidence" value="ECO:0007669"/>
    <property type="project" value="UniProtKB-UniRule"/>
</dbReference>
<dbReference type="InterPro" id="IPR000821">
    <property type="entry name" value="Ala_racemase"/>
</dbReference>
<dbReference type="EMBL" id="QJKK01000010">
    <property type="protein sequence ID" value="RAL22106.1"/>
    <property type="molecule type" value="Genomic_DNA"/>
</dbReference>
<dbReference type="EC" id="5.1.1.1" evidence="5"/>
<protein>
    <recommendedName>
        <fullName evidence="5">Alanine racemase</fullName>
        <ecNumber evidence="5">5.1.1.1</ecNumber>
    </recommendedName>
</protein>
<dbReference type="FunFam" id="2.40.37.10:FF:000006">
    <property type="entry name" value="Alanine racemase"/>
    <property type="match status" value="1"/>
</dbReference>
<dbReference type="PANTHER" id="PTHR30511">
    <property type="entry name" value="ALANINE RACEMASE"/>
    <property type="match status" value="1"/>
</dbReference>
<evidence type="ECO:0000256" key="5">
    <source>
        <dbReference type="HAMAP-Rule" id="MF_01201"/>
    </source>
</evidence>
<reference evidence="9 10" key="2">
    <citation type="submission" date="2018-06" db="EMBL/GenBank/DDBJ databases">
        <authorList>
            <person name="Zhirakovskaya E."/>
        </authorList>
    </citation>
    <scope>NUCLEOTIDE SEQUENCE [LARGE SCALE GENOMIC DNA]</scope>
    <source>
        <strain evidence="9 10">FBKL4.011</strain>
    </source>
</reference>
<feature type="active site" description="Proton acceptor; specific for L-alanine" evidence="5">
    <location>
        <position position="266"/>
    </location>
</feature>
<dbReference type="Pfam" id="PF00842">
    <property type="entry name" value="Ala_racemase_C"/>
    <property type="match status" value="1"/>
</dbReference>
<dbReference type="InterPro" id="IPR020622">
    <property type="entry name" value="Ala_racemase_pyridoxalP-BS"/>
</dbReference>
<dbReference type="SUPFAM" id="SSF50621">
    <property type="entry name" value="Alanine racemase C-terminal domain-like"/>
    <property type="match status" value="1"/>
</dbReference>
<evidence type="ECO:0000256" key="1">
    <source>
        <dbReference type="ARBA" id="ARBA00000316"/>
    </source>
</evidence>
<accession>A0A364K252</accession>
<dbReference type="GO" id="GO:0005829">
    <property type="term" value="C:cytosol"/>
    <property type="evidence" value="ECO:0007669"/>
    <property type="project" value="TreeGrafter"/>
</dbReference>
<dbReference type="NCBIfam" id="TIGR00492">
    <property type="entry name" value="alr"/>
    <property type="match status" value="1"/>
</dbReference>
<comment type="similarity">
    <text evidence="5">Belongs to the alanine racemase family.</text>
</comment>
<feature type="modified residue" description="N6-(pyridoxal phosphate)lysine" evidence="5 6">
    <location>
        <position position="38"/>
    </location>
</feature>
<dbReference type="InterPro" id="IPR001608">
    <property type="entry name" value="Ala_racemase_N"/>
</dbReference>
<dbReference type="PANTHER" id="PTHR30511:SF0">
    <property type="entry name" value="ALANINE RACEMASE, CATABOLIC-RELATED"/>
    <property type="match status" value="1"/>
</dbReference>
<dbReference type="SUPFAM" id="SSF51419">
    <property type="entry name" value="PLP-binding barrel"/>
    <property type="match status" value="1"/>
</dbReference>
<comment type="catalytic activity">
    <reaction evidence="1 5">
        <text>L-alanine = D-alanine</text>
        <dbReference type="Rhea" id="RHEA:20249"/>
        <dbReference type="ChEBI" id="CHEBI:57416"/>
        <dbReference type="ChEBI" id="CHEBI:57972"/>
        <dbReference type="EC" id="5.1.1.1"/>
    </reaction>
</comment>
<keyword evidence="3 5" id="KW-0663">Pyridoxal phosphate</keyword>
<feature type="domain" description="Alanine racemase C-terminal" evidence="8">
    <location>
        <begin position="245"/>
        <end position="373"/>
    </location>
</feature>
<comment type="pathway">
    <text evidence="5">Amino-acid biosynthesis; D-alanine biosynthesis; D-alanine from L-alanine: step 1/1.</text>
</comment>
<dbReference type="GO" id="GO:0008784">
    <property type="term" value="F:alanine racemase activity"/>
    <property type="evidence" value="ECO:0007669"/>
    <property type="project" value="UniProtKB-UniRule"/>
</dbReference>
<evidence type="ECO:0000313" key="10">
    <source>
        <dbReference type="Proteomes" id="UP000251213"/>
    </source>
</evidence>
<keyword evidence="4 5" id="KW-0413">Isomerase</keyword>
<dbReference type="Gene3D" id="2.40.37.10">
    <property type="entry name" value="Lyase, Ornithine Decarboxylase, Chain A, domain 1"/>
    <property type="match status" value="1"/>
</dbReference>
<feature type="binding site" evidence="5 7">
    <location>
        <position position="314"/>
    </location>
    <ligand>
        <name>substrate</name>
    </ligand>
</feature>
<dbReference type="HAMAP" id="MF_01201">
    <property type="entry name" value="Ala_racemase"/>
    <property type="match status" value="1"/>
</dbReference>
<comment type="function">
    <text evidence="5">Catalyzes the interconversion of L-alanine and D-alanine. May also act on other amino acids.</text>
</comment>
<sequence>MNYGRDTIIEVDLDAIRYNVQQFKQYLPIDTRILVAVKGNAYGHGATYVSQAAIEAGAHALGVAFVDEGIELRNAGIEAPILVLGFTPTYAIKEALKYRLSFTVYNEDHLYQIQENAKNLGLTANVHLKIDTGMGRLGILPEEIPDFLQVLLNMSHVRLEGVFTHFATADEKNKMYLNYQYNRFLEAIHDIKRSGIAKPIIHCANSAAAIEIPNRIFDMVRIGISLYGLYPSPEVDRQKIHLQPALTLKSKVIHLKQSPPGTGISYGKTYIARGDEWIAVVPIGYADGFSRHLSNRGFALVRGIKVPIVGRVCMDQLMLDVTKAMPVQIGDEVVLYGKQEDAEIHVDEVAKQLDTINYEVTSMLSRRIPRIYLQDGKPIAIINELRKLESLSV</sequence>
<dbReference type="InterPro" id="IPR009006">
    <property type="entry name" value="Ala_racemase/Decarboxylase_C"/>
</dbReference>
<dbReference type="Proteomes" id="UP000251213">
    <property type="component" value="Unassembled WGS sequence"/>
</dbReference>
<dbReference type="GO" id="GO:0009252">
    <property type="term" value="P:peptidoglycan biosynthetic process"/>
    <property type="evidence" value="ECO:0007669"/>
    <property type="project" value="TreeGrafter"/>
</dbReference>
<evidence type="ECO:0000313" key="9">
    <source>
        <dbReference type="EMBL" id="RAL22106.1"/>
    </source>
</evidence>
<keyword evidence="10" id="KW-1185">Reference proteome</keyword>
<proteinExistence type="inferred from homology"/>
<evidence type="ECO:0000256" key="3">
    <source>
        <dbReference type="ARBA" id="ARBA00022898"/>
    </source>
</evidence>
<dbReference type="InterPro" id="IPR011079">
    <property type="entry name" value="Ala_racemase_C"/>
</dbReference>
<comment type="caution">
    <text evidence="9">The sequence shown here is derived from an EMBL/GenBank/DDBJ whole genome shotgun (WGS) entry which is preliminary data.</text>
</comment>
<evidence type="ECO:0000256" key="2">
    <source>
        <dbReference type="ARBA" id="ARBA00001933"/>
    </source>
</evidence>
<reference evidence="9 10" key="1">
    <citation type="submission" date="2018-06" db="EMBL/GenBank/DDBJ databases">
        <title>Thermoflavimicrobium daqus sp. nov., a thermophilic microbe isolated from Moutai-flavour Daqu.</title>
        <authorList>
            <person name="Wang X."/>
            <person name="Zhou H."/>
        </authorList>
    </citation>
    <scope>NUCLEOTIDE SEQUENCE [LARGE SCALE GENOMIC DNA]</scope>
    <source>
        <strain evidence="9 10">FBKL4.011</strain>
    </source>
</reference>
<gene>
    <name evidence="9" type="primary">alr</name>
    <name evidence="9" type="ORF">DL897_14720</name>
</gene>
<feature type="active site" description="Proton acceptor; specific for D-alanine" evidence="5">
    <location>
        <position position="38"/>
    </location>
</feature>